<keyword evidence="4" id="KW-1185">Reference proteome</keyword>
<reference evidence="3" key="1">
    <citation type="submission" date="2022-12" db="EMBL/GenBank/DDBJ databases">
        <title>Chromosome-level genome assembly of the bean flower thrips Megalurothrips usitatus.</title>
        <authorList>
            <person name="Ma L."/>
            <person name="Liu Q."/>
            <person name="Li H."/>
            <person name="Cai W."/>
        </authorList>
    </citation>
    <scope>NUCLEOTIDE SEQUENCE</scope>
    <source>
        <strain evidence="3">Cailab_2022a</strain>
    </source>
</reference>
<dbReference type="GO" id="GO:0045271">
    <property type="term" value="C:respiratory chain complex I"/>
    <property type="evidence" value="ECO:0007669"/>
    <property type="project" value="InterPro"/>
</dbReference>
<comment type="caution">
    <text evidence="3">The sequence shown here is derived from an EMBL/GenBank/DDBJ whole genome shotgun (WGS) entry which is preliminary data.</text>
</comment>
<evidence type="ECO:0000256" key="1">
    <source>
        <dbReference type="ARBA" id="ARBA00007355"/>
    </source>
</evidence>
<sequence>MASQCGSFENPPLTQNLPSSKNIKAILLTMARPPRNLLRQAFRSFLDSFKPRISKPELMGEDRLGNQYFEAKPTSTSNRVKPHRYYLPASGEEDFHQELPSEWEAWLRGRRKLPPSPQELDKNYAIMLMKKENAKKLEAERKGSKLLDAPTSKPKGFDSYPQYGSEFEDIPGRKIDPNTKNSK</sequence>
<dbReference type="PANTHER" id="PTHR32470">
    <property type="entry name" value="ADH DEHYDROGENASE [UBIQUINONE] 1 ALPHA SUBCOMPLEX ASSEMBLY FACTOR 2"/>
    <property type="match status" value="1"/>
</dbReference>
<gene>
    <name evidence="3" type="ORF">ONE63_007058</name>
</gene>
<organism evidence="3 4">
    <name type="scientific">Megalurothrips usitatus</name>
    <name type="common">bean blossom thrips</name>
    <dbReference type="NCBI Taxonomy" id="439358"/>
    <lineage>
        <taxon>Eukaryota</taxon>
        <taxon>Metazoa</taxon>
        <taxon>Ecdysozoa</taxon>
        <taxon>Arthropoda</taxon>
        <taxon>Hexapoda</taxon>
        <taxon>Insecta</taxon>
        <taxon>Pterygota</taxon>
        <taxon>Neoptera</taxon>
        <taxon>Paraneoptera</taxon>
        <taxon>Thysanoptera</taxon>
        <taxon>Terebrantia</taxon>
        <taxon>Thripoidea</taxon>
        <taxon>Thripidae</taxon>
        <taxon>Megalurothrips</taxon>
    </lineage>
</organism>
<dbReference type="Proteomes" id="UP001075354">
    <property type="component" value="Chromosome 4"/>
</dbReference>
<dbReference type="Pfam" id="PF05071">
    <property type="entry name" value="NDUFA12"/>
    <property type="match status" value="1"/>
</dbReference>
<evidence type="ECO:0008006" key="5">
    <source>
        <dbReference type="Google" id="ProtNLM"/>
    </source>
</evidence>
<dbReference type="PANTHER" id="PTHR32470:SF2">
    <property type="entry name" value="NADH DEHYDROGENASE [UBIQUINONE] 1 ALPHA SUBCOMPLEX ASSEMBLY FACTOR 2"/>
    <property type="match status" value="1"/>
</dbReference>
<protein>
    <recommendedName>
        <fullName evidence="5">NADH dehydrogenase [ubiquinone] 1 alpha subcomplex assembly factor 2</fullName>
    </recommendedName>
</protein>
<name>A0AAV7XUY4_9NEOP</name>
<evidence type="ECO:0000256" key="2">
    <source>
        <dbReference type="SAM" id="MobiDB-lite"/>
    </source>
</evidence>
<dbReference type="InterPro" id="IPR052618">
    <property type="entry name" value="ComplexI_NDUFA12"/>
</dbReference>
<accession>A0AAV7XUY4</accession>
<dbReference type="EMBL" id="JAPTSV010000004">
    <property type="protein sequence ID" value="KAJ1528664.1"/>
    <property type="molecule type" value="Genomic_DNA"/>
</dbReference>
<comment type="similarity">
    <text evidence="1">Belongs to the complex I NDUFA12 subunit family.</text>
</comment>
<dbReference type="AlphaFoldDB" id="A0AAV7XUY4"/>
<dbReference type="GO" id="GO:0032981">
    <property type="term" value="P:mitochondrial respiratory chain complex I assembly"/>
    <property type="evidence" value="ECO:0007669"/>
    <property type="project" value="TreeGrafter"/>
</dbReference>
<proteinExistence type="inferred from homology"/>
<dbReference type="GO" id="GO:0005739">
    <property type="term" value="C:mitochondrion"/>
    <property type="evidence" value="ECO:0007669"/>
    <property type="project" value="TreeGrafter"/>
</dbReference>
<dbReference type="InterPro" id="IPR007763">
    <property type="entry name" value="NDUFA12"/>
</dbReference>
<feature type="region of interest" description="Disordered" evidence="2">
    <location>
        <begin position="139"/>
        <end position="183"/>
    </location>
</feature>
<evidence type="ECO:0000313" key="4">
    <source>
        <dbReference type="Proteomes" id="UP001075354"/>
    </source>
</evidence>
<evidence type="ECO:0000313" key="3">
    <source>
        <dbReference type="EMBL" id="KAJ1528664.1"/>
    </source>
</evidence>